<keyword evidence="10" id="KW-0902">Two-component regulatory system</keyword>
<evidence type="ECO:0000256" key="12">
    <source>
        <dbReference type="SAM" id="Phobius"/>
    </source>
</evidence>
<dbReference type="SUPFAM" id="SSF158472">
    <property type="entry name" value="HAMP domain-like"/>
    <property type="match status" value="1"/>
</dbReference>
<comment type="subcellular location">
    <subcellularLocation>
        <location evidence="2">Cell membrane</location>
        <topology evidence="2">Multi-pass membrane protein</topology>
    </subcellularLocation>
</comment>
<reference evidence="14" key="1">
    <citation type="submission" date="2020-01" db="EMBL/GenBank/DDBJ databases">
        <authorList>
            <person name="Meier V. D."/>
            <person name="Meier V D."/>
        </authorList>
    </citation>
    <scope>NUCLEOTIDE SEQUENCE</scope>
    <source>
        <strain evidence="14">HLG_WM_MAG_07</strain>
    </source>
</reference>
<dbReference type="Gene3D" id="3.30.450.20">
    <property type="entry name" value="PAS domain"/>
    <property type="match status" value="2"/>
</dbReference>
<keyword evidence="9" id="KW-0067">ATP-binding</keyword>
<dbReference type="PROSITE" id="PS50885">
    <property type="entry name" value="HAMP"/>
    <property type="match status" value="1"/>
</dbReference>
<keyword evidence="7" id="KW-0547">Nucleotide-binding</keyword>
<evidence type="ECO:0000313" key="14">
    <source>
        <dbReference type="EMBL" id="CAA6808850.1"/>
    </source>
</evidence>
<dbReference type="Pfam" id="PF00672">
    <property type="entry name" value="HAMP"/>
    <property type="match status" value="1"/>
</dbReference>
<protein>
    <recommendedName>
        <fullName evidence="3">histidine kinase</fullName>
        <ecNumber evidence="3">2.7.13.3</ecNumber>
    </recommendedName>
</protein>
<keyword evidence="5" id="KW-0597">Phosphoprotein</keyword>
<dbReference type="Pfam" id="PF21623">
    <property type="entry name" value="HK_sensor_dom_bact"/>
    <property type="match status" value="1"/>
</dbReference>
<dbReference type="Gene3D" id="6.10.340.10">
    <property type="match status" value="1"/>
</dbReference>
<dbReference type="InterPro" id="IPR050398">
    <property type="entry name" value="HssS/ArlS-like"/>
</dbReference>
<feature type="transmembrane region" description="Helical" evidence="12">
    <location>
        <begin position="314"/>
        <end position="336"/>
    </location>
</feature>
<evidence type="ECO:0000256" key="6">
    <source>
        <dbReference type="ARBA" id="ARBA00022679"/>
    </source>
</evidence>
<organism evidence="14">
    <name type="scientific">uncultured Thiotrichaceae bacterium</name>
    <dbReference type="NCBI Taxonomy" id="298394"/>
    <lineage>
        <taxon>Bacteria</taxon>
        <taxon>Pseudomonadati</taxon>
        <taxon>Pseudomonadota</taxon>
        <taxon>Gammaproteobacteria</taxon>
        <taxon>Thiotrichales</taxon>
        <taxon>Thiotrichaceae</taxon>
        <taxon>environmental samples</taxon>
    </lineage>
</organism>
<evidence type="ECO:0000256" key="2">
    <source>
        <dbReference type="ARBA" id="ARBA00004651"/>
    </source>
</evidence>
<dbReference type="InterPro" id="IPR048760">
    <property type="entry name" value="VP0354-like_sensor_dom"/>
</dbReference>
<evidence type="ECO:0000256" key="5">
    <source>
        <dbReference type="ARBA" id="ARBA00022553"/>
    </source>
</evidence>
<keyword evidence="12" id="KW-0812">Transmembrane</keyword>
<keyword evidence="12" id="KW-1133">Transmembrane helix</keyword>
<proteinExistence type="predicted"/>
<name>A0A6S6SNP0_9GAMM</name>
<evidence type="ECO:0000256" key="4">
    <source>
        <dbReference type="ARBA" id="ARBA00022475"/>
    </source>
</evidence>
<evidence type="ECO:0000256" key="1">
    <source>
        <dbReference type="ARBA" id="ARBA00000085"/>
    </source>
</evidence>
<dbReference type="SMART" id="SM00304">
    <property type="entry name" value="HAMP"/>
    <property type="match status" value="1"/>
</dbReference>
<dbReference type="GO" id="GO:0000160">
    <property type="term" value="P:phosphorelay signal transduction system"/>
    <property type="evidence" value="ECO:0007669"/>
    <property type="project" value="UniProtKB-KW"/>
</dbReference>
<dbReference type="PANTHER" id="PTHR45528">
    <property type="entry name" value="SENSOR HISTIDINE KINASE CPXA"/>
    <property type="match status" value="1"/>
</dbReference>
<dbReference type="InterPro" id="IPR003660">
    <property type="entry name" value="HAMP_dom"/>
</dbReference>
<evidence type="ECO:0000256" key="9">
    <source>
        <dbReference type="ARBA" id="ARBA00022840"/>
    </source>
</evidence>
<dbReference type="InterPro" id="IPR029151">
    <property type="entry name" value="Sensor-like_sf"/>
</dbReference>
<comment type="catalytic activity">
    <reaction evidence="1">
        <text>ATP + protein L-histidine = ADP + protein N-phospho-L-histidine.</text>
        <dbReference type="EC" id="2.7.13.3"/>
    </reaction>
</comment>
<evidence type="ECO:0000256" key="10">
    <source>
        <dbReference type="ARBA" id="ARBA00023012"/>
    </source>
</evidence>
<sequence>MNKIRNKLLLALILVTLLPAILISAYSLFSTSKALRSNVLGDQQNKVSLLRERINNHVSSVPSDLFFLKNSNALDLYTTSQAESGNHSQRLLLTNLRSAFRKFSEQKKIYSQVRYLDIEGKEIVRVDRAEGKSTVISDTKLQDKSDRYYFKDAIALEEGKLFISNFDLNKESGEVQKPVSPTLRYATPVFDKEGELKGVVVLNVDGNVLLGLVAKEATGGQQILFTNTEGYYYFHNDPSKAWGGAEDLASGINIYKDRPDVVNQLKEVKALDYVESDQEILIYNPITINNGKKVLGRMFSVVPKDVLFKPLQSYFWVFFGIALVSLLSAFLLASVLSNSITKPLVDLKDKVGKLSQGDMETPIEIKSKDEVGELAHAVELLRKSMSILMTRSR</sequence>
<keyword evidence="4" id="KW-1003">Cell membrane</keyword>
<dbReference type="PANTHER" id="PTHR45528:SF1">
    <property type="entry name" value="SENSOR HISTIDINE KINASE CPXA"/>
    <property type="match status" value="1"/>
</dbReference>
<dbReference type="GO" id="GO:0004673">
    <property type="term" value="F:protein histidine kinase activity"/>
    <property type="evidence" value="ECO:0007669"/>
    <property type="project" value="UniProtKB-EC"/>
</dbReference>
<keyword evidence="6" id="KW-0808">Transferase</keyword>
<evidence type="ECO:0000256" key="7">
    <source>
        <dbReference type="ARBA" id="ARBA00022741"/>
    </source>
</evidence>
<keyword evidence="8" id="KW-0418">Kinase</keyword>
<dbReference type="EC" id="2.7.13.3" evidence="3"/>
<accession>A0A6S6SNP0</accession>
<dbReference type="SUPFAM" id="SSF103190">
    <property type="entry name" value="Sensory domain-like"/>
    <property type="match status" value="1"/>
</dbReference>
<dbReference type="CDD" id="cd06225">
    <property type="entry name" value="HAMP"/>
    <property type="match status" value="1"/>
</dbReference>
<gene>
    <name evidence="14" type="ORF">HELGO_WM12864</name>
</gene>
<dbReference type="GO" id="GO:0005524">
    <property type="term" value="F:ATP binding"/>
    <property type="evidence" value="ECO:0007669"/>
    <property type="project" value="UniProtKB-KW"/>
</dbReference>
<feature type="domain" description="HAMP" evidence="13">
    <location>
        <begin position="338"/>
        <end position="390"/>
    </location>
</feature>
<evidence type="ECO:0000256" key="8">
    <source>
        <dbReference type="ARBA" id="ARBA00022777"/>
    </source>
</evidence>
<evidence type="ECO:0000256" key="11">
    <source>
        <dbReference type="ARBA" id="ARBA00023136"/>
    </source>
</evidence>
<evidence type="ECO:0000256" key="3">
    <source>
        <dbReference type="ARBA" id="ARBA00012438"/>
    </source>
</evidence>
<dbReference type="GO" id="GO:0005886">
    <property type="term" value="C:plasma membrane"/>
    <property type="evidence" value="ECO:0007669"/>
    <property type="project" value="UniProtKB-SubCell"/>
</dbReference>
<keyword evidence="11 12" id="KW-0472">Membrane</keyword>
<dbReference type="AlphaFoldDB" id="A0A6S6SNP0"/>
<dbReference type="CDD" id="cd12914">
    <property type="entry name" value="PDC1_DGC_like"/>
    <property type="match status" value="1"/>
</dbReference>
<dbReference type="EMBL" id="CACVAY010000038">
    <property type="protein sequence ID" value="CAA6808850.1"/>
    <property type="molecule type" value="Genomic_DNA"/>
</dbReference>
<evidence type="ECO:0000259" key="13">
    <source>
        <dbReference type="PROSITE" id="PS50885"/>
    </source>
</evidence>